<evidence type="ECO:0000313" key="3">
    <source>
        <dbReference type="Proteomes" id="UP001144352"/>
    </source>
</evidence>
<name>A0A9W6G0B7_9BACT</name>
<dbReference type="EMBL" id="BSDS01000001">
    <property type="protein sequence ID" value="GLI38464.1"/>
    <property type="molecule type" value="Genomic_DNA"/>
</dbReference>
<reference evidence="2" key="1">
    <citation type="submission" date="2022-12" db="EMBL/GenBank/DDBJ databases">
        <title>Reference genome sequencing for broad-spectrum identification of bacterial and archaeal isolates by mass spectrometry.</title>
        <authorList>
            <person name="Sekiguchi Y."/>
            <person name="Tourlousse D.M."/>
        </authorList>
    </citation>
    <scope>NUCLEOTIDE SEQUENCE</scope>
    <source>
        <strain evidence="2">H2</strain>
    </source>
</reference>
<organism evidence="2 3">
    <name type="scientific">Geobacter hydrogenophilus</name>
    <dbReference type="NCBI Taxonomy" id="40983"/>
    <lineage>
        <taxon>Bacteria</taxon>
        <taxon>Pseudomonadati</taxon>
        <taxon>Thermodesulfobacteriota</taxon>
        <taxon>Desulfuromonadia</taxon>
        <taxon>Geobacterales</taxon>
        <taxon>Geobacteraceae</taxon>
        <taxon>Geobacter</taxon>
    </lineage>
</organism>
<proteinExistence type="predicted"/>
<accession>A0A9W6G0B7</accession>
<comment type="caution">
    <text evidence="2">The sequence shown here is derived from an EMBL/GenBank/DDBJ whole genome shotgun (WGS) entry which is preliminary data.</text>
</comment>
<evidence type="ECO:0000259" key="1">
    <source>
        <dbReference type="Pfam" id="PF20797"/>
    </source>
</evidence>
<dbReference type="Pfam" id="PF20797">
    <property type="entry name" value="HepT-like_2"/>
    <property type="match status" value="1"/>
</dbReference>
<evidence type="ECO:0000313" key="2">
    <source>
        <dbReference type="EMBL" id="GLI38464.1"/>
    </source>
</evidence>
<gene>
    <name evidence="2" type="ORF">GHYDROH2_19650</name>
</gene>
<dbReference type="Proteomes" id="UP001144352">
    <property type="component" value="Unassembled WGS sequence"/>
</dbReference>
<dbReference type="RefSeq" id="WP_246551653.1">
    <property type="nucleotide sequence ID" value="NZ_BSDS01000001.1"/>
</dbReference>
<keyword evidence="3" id="KW-1185">Reference proteome</keyword>
<sequence length="152" mass="17690">MTADELREEISIELELMEGVCSELFALRRDVAEREATVREKTAAAAFLAQFYGGVENILKRVCRFHAIELPSGATWHSELFRWFCAPSRQPLPVLFEDSLARALAPYRKFRHIVHHSYGFQVDWERMVEGIDNLEEVFDMFKARLADYFTTI</sequence>
<dbReference type="AlphaFoldDB" id="A0A9W6G0B7"/>
<dbReference type="InterPro" id="IPR048769">
    <property type="entry name" value="HepT-like_dom"/>
</dbReference>
<protein>
    <recommendedName>
        <fullName evidence="1">HepT-like domain-containing protein</fullName>
    </recommendedName>
</protein>
<feature type="domain" description="HepT-like" evidence="1">
    <location>
        <begin position="43"/>
        <end position="151"/>
    </location>
</feature>